<keyword evidence="1" id="KW-1133">Transmembrane helix</keyword>
<reference evidence="2" key="1">
    <citation type="submission" date="2018-05" db="EMBL/GenBank/DDBJ databases">
        <authorList>
            <person name="Lanie J.A."/>
            <person name="Ng W.-L."/>
            <person name="Kazmierczak K.M."/>
            <person name="Andrzejewski T.M."/>
            <person name="Davidsen T.M."/>
            <person name="Wayne K.J."/>
            <person name="Tettelin H."/>
            <person name="Glass J.I."/>
            <person name="Rusch D."/>
            <person name="Podicherti R."/>
            <person name="Tsui H.-C.T."/>
            <person name="Winkler M.E."/>
        </authorList>
    </citation>
    <scope>NUCLEOTIDE SEQUENCE</scope>
</reference>
<gene>
    <name evidence="2" type="ORF">METZ01_LOCUS31783</name>
</gene>
<feature type="transmembrane region" description="Helical" evidence="1">
    <location>
        <begin position="41"/>
        <end position="62"/>
    </location>
</feature>
<proteinExistence type="predicted"/>
<organism evidence="2">
    <name type="scientific">marine metagenome</name>
    <dbReference type="NCBI Taxonomy" id="408172"/>
    <lineage>
        <taxon>unclassified sequences</taxon>
        <taxon>metagenomes</taxon>
        <taxon>ecological metagenomes</taxon>
    </lineage>
</organism>
<accession>A0A381QKH8</accession>
<evidence type="ECO:0000256" key="1">
    <source>
        <dbReference type="SAM" id="Phobius"/>
    </source>
</evidence>
<dbReference type="EMBL" id="UINC01001371">
    <property type="protein sequence ID" value="SUZ78929.1"/>
    <property type="molecule type" value="Genomic_DNA"/>
</dbReference>
<sequence length="83" mass="9438">VRSGPFIWISVAIAAVVVIYGVISVLAVPKTKWTQLKRHRSNWILLMMVFGPLAVLLFFGTVRQHLLHPERYKIVEGVAEVDR</sequence>
<keyword evidence="1" id="KW-0812">Transmembrane</keyword>
<protein>
    <submittedName>
        <fullName evidence="2">Uncharacterized protein</fullName>
    </submittedName>
</protein>
<name>A0A381QKH8_9ZZZZ</name>
<dbReference type="AlphaFoldDB" id="A0A381QKH8"/>
<evidence type="ECO:0000313" key="2">
    <source>
        <dbReference type="EMBL" id="SUZ78929.1"/>
    </source>
</evidence>
<feature type="transmembrane region" description="Helical" evidence="1">
    <location>
        <begin position="6"/>
        <end position="29"/>
    </location>
</feature>
<keyword evidence="1" id="KW-0472">Membrane</keyword>
<feature type="non-terminal residue" evidence="2">
    <location>
        <position position="1"/>
    </location>
</feature>